<dbReference type="Pfam" id="PF03572">
    <property type="entry name" value="Peptidase_S41"/>
    <property type="match status" value="1"/>
</dbReference>
<evidence type="ECO:0000313" key="3">
    <source>
        <dbReference type="EMBL" id="MBN8798458.1"/>
    </source>
</evidence>
<feature type="non-terminal residue" evidence="3">
    <location>
        <position position="1"/>
    </location>
</feature>
<dbReference type="SUPFAM" id="SSF52096">
    <property type="entry name" value="ClpP/crotonase"/>
    <property type="match status" value="1"/>
</dbReference>
<gene>
    <name evidence="3" type="ORF">J0H45_03725</name>
</gene>
<organism evidence="3 4">
    <name type="scientific">Stenotrophomonas nitritireducens</name>
    <dbReference type="NCBI Taxonomy" id="83617"/>
    <lineage>
        <taxon>Bacteria</taxon>
        <taxon>Pseudomonadati</taxon>
        <taxon>Pseudomonadota</taxon>
        <taxon>Gammaproteobacteria</taxon>
        <taxon>Lysobacterales</taxon>
        <taxon>Lysobacteraceae</taxon>
        <taxon>Stenotrophomonas</taxon>
    </lineage>
</organism>
<dbReference type="GO" id="GO:0008236">
    <property type="term" value="F:serine-type peptidase activity"/>
    <property type="evidence" value="ECO:0007669"/>
    <property type="project" value="InterPro"/>
</dbReference>
<accession>A0A9D8KX64</accession>
<dbReference type="Proteomes" id="UP000664815">
    <property type="component" value="Unassembled WGS sequence"/>
</dbReference>
<reference evidence="3" key="1">
    <citation type="submission" date="2021-02" db="EMBL/GenBank/DDBJ databases">
        <title>Thiocyanate and organic carbon inputs drive convergent selection for specific autotrophic Afipia and Thiobacillus strains within complex microbiomes.</title>
        <authorList>
            <person name="Huddy R.J."/>
            <person name="Sachdeva R."/>
            <person name="Kadzinga F."/>
            <person name="Kantor R.S."/>
            <person name="Harrison S.T.L."/>
            <person name="Banfield J.F."/>
        </authorList>
    </citation>
    <scope>NUCLEOTIDE SEQUENCE</scope>
    <source>
        <strain evidence="3">SCN18_10_11_15_R1_P_69_7</strain>
    </source>
</reference>
<dbReference type="Gene3D" id="3.90.226.10">
    <property type="entry name" value="2-enoyl-CoA Hydratase, Chain A, domain 1"/>
    <property type="match status" value="1"/>
</dbReference>
<feature type="region of interest" description="Disordered" evidence="1">
    <location>
        <begin position="42"/>
        <end position="61"/>
    </location>
</feature>
<dbReference type="GO" id="GO:0006508">
    <property type="term" value="P:proteolysis"/>
    <property type="evidence" value="ECO:0007669"/>
    <property type="project" value="InterPro"/>
</dbReference>
<sequence length="104" mass="10841">TGRAVLIGETTAGAVVASRGINLPDGGLLSLGMREIRTGDGRLLEGTGVTPDLPAPWTPEAIREGRDPAWEVVTMFVEELAKSSAGKGKIEDADENPAADDKDI</sequence>
<comment type="caution">
    <text evidence="3">The sequence shown here is derived from an EMBL/GenBank/DDBJ whole genome shotgun (WGS) entry which is preliminary data.</text>
</comment>
<feature type="domain" description="Tail specific protease" evidence="2">
    <location>
        <begin position="2"/>
        <end position="53"/>
    </location>
</feature>
<feature type="region of interest" description="Disordered" evidence="1">
    <location>
        <begin position="82"/>
        <end position="104"/>
    </location>
</feature>
<dbReference type="InterPro" id="IPR029045">
    <property type="entry name" value="ClpP/crotonase-like_dom_sf"/>
</dbReference>
<dbReference type="InterPro" id="IPR005151">
    <property type="entry name" value="Tail-specific_protease"/>
</dbReference>
<evidence type="ECO:0000259" key="2">
    <source>
        <dbReference type="Pfam" id="PF03572"/>
    </source>
</evidence>
<dbReference type="EMBL" id="JAFKMG010000362">
    <property type="protein sequence ID" value="MBN8798458.1"/>
    <property type="molecule type" value="Genomic_DNA"/>
</dbReference>
<name>A0A9D8KX64_9GAMM</name>
<dbReference type="AlphaFoldDB" id="A0A9D8KX64"/>
<proteinExistence type="predicted"/>
<evidence type="ECO:0000313" key="4">
    <source>
        <dbReference type="Proteomes" id="UP000664815"/>
    </source>
</evidence>
<protein>
    <recommendedName>
        <fullName evidence="2">Tail specific protease domain-containing protein</fullName>
    </recommendedName>
</protein>
<evidence type="ECO:0000256" key="1">
    <source>
        <dbReference type="SAM" id="MobiDB-lite"/>
    </source>
</evidence>